<comment type="caution">
    <text evidence="1">The sequence shown here is derived from an EMBL/GenBank/DDBJ whole genome shotgun (WGS) entry which is preliminary data.</text>
</comment>
<evidence type="ECO:0000313" key="2">
    <source>
        <dbReference type="Proteomes" id="UP001316803"/>
    </source>
</evidence>
<evidence type="ECO:0000313" key="1">
    <source>
        <dbReference type="EMBL" id="KAK5956764.1"/>
    </source>
</evidence>
<sequence>MNSTDSTAAVQVDALDLNMSGQMSRTTPSHVFPPMSPFRYTDLPQEIKDIILEFAFGIADDLEAFVDRRDPEDTLASAQLIPVQYPVDHYDPEYTRERGLWVNPPPTFGQMFVSHDFLRDALPFFTRAMQLHVYFCGIPTFVEGHDIITSTLEETLPMVRKLSVDYNTFDMLGVPKALKRIAPAVTELEVCRNRDTYLYRVDDIADILHIGRYLDECSLSEKGEWTRALSKTEIKQLNTNEKPYVEKGLGRMMLEAGLYGVDEVFGGDDNAPKPGHVYASGCVRYRLVSPYMWALGLLPAGDGKIIVDFRVDLSTMPSKLVALQARDLRKERQVARSW</sequence>
<dbReference type="EMBL" id="JAKLMC020000004">
    <property type="protein sequence ID" value="KAK5956764.1"/>
    <property type="molecule type" value="Genomic_DNA"/>
</dbReference>
<name>A0AAN8I814_9EURO</name>
<keyword evidence="2" id="KW-1185">Reference proteome</keyword>
<protein>
    <submittedName>
        <fullName evidence="1">Uncharacterized protein</fullName>
    </submittedName>
</protein>
<accession>A0AAN8I814</accession>
<reference evidence="1 2" key="1">
    <citation type="submission" date="2022-12" db="EMBL/GenBank/DDBJ databases">
        <title>Genomic features and morphological characterization of a novel Knufia sp. strain isolated from spacecraft assembly facility.</title>
        <authorList>
            <person name="Teixeira M."/>
            <person name="Chander A.M."/>
            <person name="Stajich J.E."/>
            <person name="Venkateswaran K."/>
        </authorList>
    </citation>
    <scope>NUCLEOTIDE SEQUENCE [LARGE SCALE GENOMIC DNA]</scope>
    <source>
        <strain evidence="1 2">FJI-L2-BK-P2</strain>
    </source>
</reference>
<organism evidence="1 2">
    <name type="scientific">Knufia fluminis</name>
    <dbReference type="NCBI Taxonomy" id="191047"/>
    <lineage>
        <taxon>Eukaryota</taxon>
        <taxon>Fungi</taxon>
        <taxon>Dikarya</taxon>
        <taxon>Ascomycota</taxon>
        <taxon>Pezizomycotina</taxon>
        <taxon>Eurotiomycetes</taxon>
        <taxon>Chaetothyriomycetidae</taxon>
        <taxon>Chaetothyriales</taxon>
        <taxon>Trichomeriaceae</taxon>
        <taxon>Knufia</taxon>
    </lineage>
</organism>
<dbReference type="AlphaFoldDB" id="A0AAN8I814"/>
<gene>
    <name evidence="1" type="ORF">OHC33_002252</name>
</gene>
<proteinExistence type="predicted"/>
<dbReference type="Proteomes" id="UP001316803">
    <property type="component" value="Unassembled WGS sequence"/>
</dbReference>